<proteinExistence type="predicted"/>
<organism evidence="1 2">
    <name type="scientific">Cupriavidus neocaledonicus</name>
    <dbReference type="NCBI Taxonomy" id="1040979"/>
    <lineage>
        <taxon>Bacteria</taxon>
        <taxon>Pseudomonadati</taxon>
        <taxon>Pseudomonadota</taxon>
        <taxon>Betaproteobacteria</taxon>
        <taxon>Burkholderiales</taxon>
        <taxon>Burkholderiaceae</taxon>
        <taxon>Cupriavidus</taxon>
    </lineage>
</organism>
<sequence length="58" mass="6159">MTGVFHIRVASRRAERPADRFSGDGLAKCAIRAVAAIDGNEDDLIHGNASFFSASGPR</sequence>
<dbReference type="EMBL" id="OFTC01000087">
    <property type="protein sequence ID" value="SOZ40898.1"/>
    <property type="molecule type" value="Genomic_DNA"/>
</dbReference>
<comment type="caution">
    <text evidence="1">The sequence shown here is derived from an EMBL/GenBank/DDBJ whole genome shotgun (WGS) entry which is preliminary data.</text>
</comment>
<accession>A0ABY1VEZ8</accession>
<reference evidence="1 2" key="1">
    <citation type="submission" date="2018-01" db="EMBL/GenBank/DDBJ databases">
        <authorList>
            <person name="Clerissi C."/>
        </authorList>
    </citation>
    <scope>NUCLEOTIDE SEQUENCE [LARGE SCALE GENOMIC DNA]</scope>
    <source>
        <strain evidence="1">Cupriavidus taiwanensis STM 6082</strain>
    </source>
</reference>
<protein>
    <submittedName>
        <fullName evidence="1">Uncharacterized protein</fullName>
    </submittedName>
</protein>
<keyword evidence="2" id="KW-1185">Reference proteome</keyword>
<evidence type="ECO:0000313" key="1">
    <source>
        <dbReference type="EMBL" id="SOZ40898.1"/>
    </source>
</evidence>
<evidence type="ECO:0000313" key="2">
    <source>
        <dbReference type="Proteomes" id="UP000256710"/>
    </source>
</evidence>
<name>A0ABY1VEZ8_9BURK</name>
<gene>
    <name evidence="1" type="ORF">CBM2605_U10019</name>
</gene>
<dbReference type="Proteomes" id="UP000256710">
    <property type="component" value="Unassembled WGS sequence"/>
</dbReference>